<keyword evidence="6" id="KW-1185">Reference proteome</keyword>
<dbReference type="SUPFAM" id="SSF53448">
    <property type="entry name" value="Nucleotide-diphospho-sugar transferases"/>
    <property type="match status" value="1"/>
</dbReference>
<comment type="similarity">
    <text evidence="1">Belongs to the glycosyltransferase 2 family.</text>
</comment>
<keyword evidence="3 5" id="KW-0808">Transferase</keyword>
<gene>
    <name evidence="5" type="primary">wbbL</name>
    <name evidence="5" type="ORF">TM5383_01584</name>
</gene>
<dbReference type="AlphaFoldDB" id="A0A0P1GPL7"/>
<keyword evidence="2 5" id="KW-0328">Glycosyltransferase</keyword>
<feature type="domain" description="Glycosyltransferase 2-like" evidence="4">
    <location>
        <begin position="34"/>
        <end position="162"/>
    </location>
</feature>
<evidence type="ECO:0000313" key="5">
    <source>
        <dbReference type="EMBL" id="CUH84375.1"/>
    </source>
</evidence>
<dbReference type="GO" id="GO:0102096">
    <property type="term" value="F:decaprenyl-N-acetyl-alpha-D-glucosaminyl-pyrophosphate:dTDP-alpha-L-rhamnose rhamnosyltransferase activity"/>
    <property type="evidence" value="ECO:0007669"/>
    <property type="project" value="UniProtKB-EC"/>
</dbReference>
<dbReference type="RefSeq" id="WP_082645433.1">
    <property type="nucleotide sequence ID" value="NZ_CYSF01000007.1"/>
</dbReference>
<organism evidence="5 6">
    <name type="scientific">Thalassovita mediterranea</name>
    <dbReference type="NCBI Taxonomy" id="340021"/>
    <lineage>
        <taxon>Bacteria</taxon>
        <taxon>Pseudomonadati</taxon>
        <taxon>Pseudomonadota</taxon>
        <taxon>Alphaproteobacteria</taxon>
        <taxon>Rhodobacterales</taxon>
        <taxon>Roseobacteraceae</taxon>
        <taxon>Thalassovita</taxon>
    </lineage>
</organism>
<evidence type="ECO:0000256" key="2">
    <source>
        <dbReference type="ARBA" id="ARBA00022676"/>
    </source>
</evidence>
<dbReference type="PANTHER" id="PTHR43179:SF12">
    <property type="entry name" value="GALACTOFURANOSYLTRANSFERASE GLFT2"/>
    <property type="match status" value="1"/>
</dbReference>
<dbReference type="STRING" id="340021.TM5383_01584"/>
<dbReference type="Pfam" id="PF00535">
    <property type="entry name" value="Glycos_transf_2"/>
    <property type="match status" value="1"/>
</dbReference>
<evidence type="ECO:0000256" key="1">
    <source>
        <dbReference type="ARBA" id="ARBA00006739"/>
    </source>
</evidence>
<evidence type="ECO:0000313" key="6">
    <source>
        <dbReference type="Proteomes" id="UP000051681"/>
    </source>
</evidence>
<name>A0A0P1GPL7_9RHOB</name>
<dbReference type="InterPro" id="IPR001173">
    <property type="entry name" value="Glyco_trans_2-like"/>
</dbReference>
<evidence type="ECO:0000259" key="4">
    <source>
        <dbReference type="Pfam" id="PF00535"/>
    </source>
</evidence>
<proteinExistence type="inferred from homology"/>
<dbReference type="Proteomes" id="UP000051681">
    <property type="component" value="Unassembled WGS sequence"/>
</dbReference>
<accession>A0A0P1GPL7</accession>
<dbReference type="EC" id="2.4.1.289" evidence="5"/>
<protein>
    <submittedName>
        <fullName evidence="5">N-acetylglucosaminyl-diphospho-decaprenol L-rhamnosyltransferase</fullName>
        <ecNumber evidence="5">2.4.1.289</ecNumber>
    </submittedName>
</protein>
<evidence type="ECO:0000256" key="3">
    <source>
        <dbReference type="ARBA" id="ARBA00022679"/>
    </source>
</evidence>
<dbReference type="EMBL" id="CYSF01000007">
    <property type="protein sequence ID" value="CUH84375.1"/>
    <property type="molecule type" value="Genomic_DNA"/>
</dbReference>
<dbReference type="OrthoDB" id="9771846at2"/>
<reference evidence="5 6" key="1">
    <citation type="submission" date="2015-09" db="EMBL/GenBank/DDBJ databases">
        <authorList>
            <consortium name="Swine Surveillance"/>
        </authorList>
    </citation>
    <scope>NUCLEOTIDE SEQUENCE [LARGE SCALE GENOMIC DNA]</scope>
    <source>
        <strain evidence="5 6">CECT 8383</strain>
    </source>
</reference>
<dbReference type="PANTHER" id="PTHR43179">
    <property type="entry name" value="RHAMNOSYLTRANSFERASE WBBL"/>
    <property type="match status" value="1"/>
</dbReference>
<sequence length="362" mass="39987">MQRVSGFDQQTHTPDHAPAENGVLCVLLNYRTAAMTLRAADSASSALEGLSGHIVIVDNDSQDGSFEQMQQHVADAEWSDVTVIQSGHNGGFGAGNNFGIRAGLALPIFAQTPPEFIYILNSDAFPETEAIHALISHMTAHPDVGFAGSLIYGEDGLRHLTTFRFPSLASEFEGAVRLGPVSRALANTRVPMDMPDNLTEARDVDWLAGASLMMRRSMLDQIGVFDERYFLYFEETDLSLRGQRAGYRIAYVPTSRVMHIGSVSTGMGKWQRTPRYWFRSRWYYFVKNHGRIAALGATLVHLMGGIIHRLRSILQNKSSADPHRFLFDLASHDAIAALRPTPAPQIATIFPATNQPNTRSKD</sequence>
<dbReference type="Gene3D" id="3.90.550.10">
    <property type="entry name" value="Spore Coat Polysaccharide Biosynthesis Protein SpsA, Chain A"/>
    <property type="match status" value="1"/>
</dbReference>
<dbReference type="InterPro" id="IPR029044">
    <property type="entry name" value="Nucleotide-diphossugar_trans"/>
</dbReference>